<name>A0A382V8I6_9ZZZZ</name>
<dbReference type="EMBL" id="UINC01149992">
    <property type="protein sequence ID" value="SVD42799.1"/>
    <property type="molecule type" value="Genomic_DNA"/>
</dbReference>
<gene>
    <name evidence="1" type="ORF">METZ01_LOCUS395653</name>
</gene>
<dbReference type="AlphaFoldDB" id="A0A382V8I6"/>
<feature type="non-terminal residue" evidence="1">
    <location>
        <position position="1"/>
    </location>
</feature>
<evidence type="ECO:0000313" key="1">
    <source>
        <dbReference type="EMBL" id="SVD42799.1"/>
    </source>
</evidence>
<accession>A0A382V8I6</accession>
<proteinExistence type="predicted"/>
<organism evidence="1">
    <name type="scientific">marine metagenome</name>
    <dbReference type="NCBI Taxonomy" id="408172"/>
    <lineage>
        <taxon>unclassified sequences</taxon>
        <taxon>metagenomes</taxon>
        <taxon>ecological metagenomes</taxon>
    </lineage>
</organism>
<feature type="non-terminal residue" evidence="1">
    <location>
        <position position="61"/>
    </location>
</feature>
<sequence length="61" mass="7318">LPQEFQLHWAIIDEPDKIKNTEGAIYMWVTELDDENKNKSLPRAYKIDYTRKNHEEIMKGL</sequence>
<reference evidence="1" key="1">
    <citation type="submission" date="2018-05" db="EMBL/GenBank/DDBJ databases">
        <authorList>
            <person name="Lanie J.A."/>
            <person name="Ng W.-L."/>
            <person name="Kazmierczak K.M."/>
            <person name="Andrzejewski T.M."/>
            <person name="Davidsen T.M."/>
            <person name="Wayne K.J."/>
            <person name="Tettelin H."/>
            <person name="Glass J.I."/>
            <person name="Rusch D."/>
            <person name="Podicherti R."/>
            <person name="Tsui H.-C.T."/>
            <person name="Winkler M.E."/>
        </authorList>
    </citation>
    <scope>NUCLEOTIDE SEQUENCE</scope>
</reference>
<protein>
    <submittedName>
        <fullName evidence="1">Uncharacterized protein</fullName>
    </submittedName>
</protein>